<dbReference type="Pfam" id="PF13673">
    <property type="entry name" value="Acetyltransf_10"/>
    <property type="match status" value="1"/>
</dbReference>
<dbReference type="InterPro" id="IPR000182">
    <property type="entry name" value="GNAT_dom"/>
</dbReference>
<evidence type="ECO:0000313" key="2">
    <source>
        <dbReference type="EMBL" id="SMO60674.1"/>
    </source>
</evidence>
<evidence type="ECO:0000259" key="1">
    <source>
        <dbReference type="PROSITE" id="PS51186"/>
    </source>
</evidence>
<dbReference type="RefSeq" id="WP_142717715.1">
    <property type="nucleotide sequence ID" value="NZ_FXTC01000003.1"/>
</dbReference>
<reference evidence="2 3" key="1">
    <citation type="submission" date="2017-05" db="EMBL/GenBank/DDBJ databases">
        <authorList>
            <person name="Varghese N."/>
            <person name="Submissions S."/>
        </authorList>
    </citation>
    <scope>NUCLEOTIDE SEQUENCE [LARGE SCALE GENOMIC DNA]</scope>
    <source>
        <strain evidence="2 3">DSM 29371</strain>
    </source>
</reference>
<dbReference type="PANTHER" id="PTHR43451">
    <property type="entry name" value="ACETYLTRANSFERASE (GNAT) FAMILY PROTEIN"/>
    <property type="match status" value="1"/>
</dbReference>
<protein>
    <submittedName>
        <fullName evidence="2">Putative acetyltransferase</fullName>
    </submittedName>
</protein>
<feature type="domain" description="N-acetyltransferase" evidence="1">
    <location>
        <begin position="11"/>
        <end position="164"/>
    </location>
</feature>
<dbReference type="PANTHER" id="PTHR43451:SF1">
    <property type="entry name" value="ACETYLTRANSFERASE"/>
    <property type="match status" value="1"/>
</dbReference>
<dbReference type="InterPro" id="IPR016181">
    <property type="entry name" value="Acyl_CoA_acyltransferase"/>
</dbReference>
<organism evidence="2 3">
    <name type="scientific">Chryseobacterium rhizoplanae</name>
    <dbReference type="NCBI Taxonomy" id="1609531"/>
    <lineage>
        <taxon>Bacteria</taxon>
        <taxon>Pseudomonadati</taxon>
        <taxon>Bacteroidota</taxon>
        <taxon>Flavobacteriia</taxon>
        <taxon>Flavobacteriales</taxon>
        <taxon>Weeksellaceae</taxon>
        <taxon>Chryseobacterium group</taxon>
        <taxon>Chryseobacterium</taxon>
    </lineage>
</organism>
<keyword evidence="3" id="KW-1185">Reference proteome</keyword>
<name>A0A521CMK8_9FLAO</name>
<accession>A0A521CMK8</accession>
<dbReference type="AlphaFoldDB" id="A0A521CMK8"/>
<gene>
    <name evidence="2" type="ORF">SAMN06265171_103181</name>
</gene>
<evidence type="ECO:0000313" key="3">
    <source>
        <dbReference type="Proteomes" id="UP000316916"/>
    </source>
</evidence>
<dbReference type="Gene3D" id="3.40.630.30">
    <property type="match status" value="1"/>
</dbReference>
<dbReference type="InterPro" id="IPR052564">
    <property type="entry name" value="N-acetyltrans/Recomb-assoc"/>
</dbReference>
<dbReference type="PROSITE" id="PS51186">
    <property type="entry name" value="GNAT"/>
    <property type="match status" value="1"/>
</dbReference>
<dbReference type="EMBL" id="FXTC01000003">
    <property type="protein sequence ID" value="SMO60674.1"/>
    <property type="molecule type" value="Genomic_DNA"/>
</dbReference>
<sequence>MNSNTSNNQSIIIRKGLRKDLPEMLELFTSTIDEVCKKDYNPQQLEAWKSGAENEERWMNVISSQHVLIAENRNQITGFCTLDKGNYIDLLFVHKAYQHKGIAALLYHEIEKEALKHDTKQITADVSKTARPFFEKMSFHVIEEQTVRVKGIALTNYKMAKNFS</sequence>
<dbReference type="CDD" id="cd04301">
    <property type="entry name" value="NAT_SF"/>
    <property type="match status" value="1"/>
</dbReference>
<proteinExistence type="predicted"/>
<keyword evidence="2" id="KW-0808">Transferase</keyword>
<dbReference type="SUPFAM" id="SSF55729">
    <property type="entry name" value="Acyl-CoA N-acyltransferases (Nat)"/>
    <property type="match status" value="1"/>
</dbReference>
<dbReference type="GO" id="GO:0016747">
    <property type="term" value="F:acyltransferase activity, transferring groups other than amino-acyl groups"/>
    <property type="evidence" value="ECO:0007669"/>
    <property type="project" value="InterPro"/>
</dbReference>
<dbReference type="Proteomes" id="UP000316916">
    <property type="component" value="Unassembled WGS sequence"/>
</dbReference>